<evidence type="ECO:0000259" key="10">
    <source>
        <dbReference type="SMART" id="SM01311"/>
    </source>
</evidence>
<evidence type="ECO:0000256" key="8">
    <source>
        <dbReference type="ARBA" id="ARBA00048552"/>
    </source>
</evidence>
<dbReference type="PANTHER" id="PTHR10102:SF0">
    <property type="entry name" value="DNA-DIRECTED RNA POLYMERASE, MITOCHONDRIAL"/>
    <property type="match status" value="1"/>
</dbReference>
<keyword evidence="7 9" id="KW-0804">Transcription</keyword>
<organism evidence="11 12">
    <name type="scientific">Henosepilachna vigintioctopunctata</name>
    <dbReference type="NCBI Taxonomy" id="420089"/>
    <lineage>
        <taxon>Eukaryota</taxon>
        <taxon>Metazoa</taxon>
        <taxon>Ecdysozoa</taxon>
        <taxon>Arthropoda</taxon>
        <taxon>Hexapoda</taxon>
        <taxon>Insecta</taxon>
        <taxon>Pterygota</taxon>
        <taxon>Neoptera</taxon>
        <taxon>Endopterygota</taxon>
        <taxon>Coleoptera</taxon>
        <taxon>Polyphaga</taxon>
        <taxon>Cucujiformia</taxon>
        <taxon>Coccinelloidea</taxon>
        <taxon>Coccinellidae</taxon>
        <taxon>Epilachninae</taxon>
        <taxon>Epilachnini</taxon>
        <taxon>Henosepilachna</taxon>
    </lineage>
</organism>
<sequence>MYRLLRFNPSRTNSVTRLTLKNQSNVPEESCCFCRRLQNVTYVHVPFRYQSILVNANPVLSKKVRKRRSKRFNTTELLEVSSKSTLQRTTKIQMANANDLQKLLEINVELGELYQIKIPTKDTLYVGEHTYNHLTVINQYFNEESNNFALPTLPKNDQKIISMLRFLPSSNIPRVDPKNDESFSRENVIEDEECIEKNFHHLPVEEQLNIDRTTDMLDVLPKLNTFQPENLEESIDHLDEDKEIKEEKIVDSKKKKNIISIDMKAKNEIIHKTLGAYVEVCTVHSLNQRAMNAFLFFQSRCDRRKGAVINDINIFNTLLKGLTLNNNFRKITEILKIMSKNNISTNLQTYIIILECLGRNSTKHNKHVEKMKLYCKEALNRGFTFDMMMNKGAFHKNQRRYVLEAMKSIDESYEPTYENPVVQYNNELVNNLNHESQLHAPKLKNCQSDGVFSLDNLQNKIKLQIDLEKQGTVTVENIETRQELSPEVSHHRESLEKLFQVWTETAINAFRRDLFCLSAKKGSTNLDVYMKCIPVEEFIKIIVNEAKKLSQGSETYSPTVNMLYRELGTKVYMRYKVLRKEETGVLDKISSIHNLYAAYYSASHKKLDVCPKSIDKVNSRQKWQWIEYDLSHEGATLNMDHREWVPTILVDIGKFLYHIIMHDLMVDVNCLKSNTKQKKYLPAFYTIFRSQGRLTKEEVKPHPILAKLYRASVPETLTFSINEVPMICPPVPWTSVQNGGYLITPSDVIRLPNYAVSQKQKLENTNTQKLYPSFDSLNQLAAVPWKVNKQILEVILKVFNSGGSSKLDVPQPPSSLPPPEPPVPIKEMDKLEQYNFLRQKLQYRRKKGEMHSLRCDCLYRLSLANHFKDKVFWLPHNMDFRGRVYPIPPHLNHLGSDLARSMLVFAEPRPLGPNGLDWLKIHLINLMGVKKRDRISDRLLYANECIDLILDSADHPLDGKCWWQDSDEPWQSLATCMEIAAAIRSGDPENFMSHFPVHQDGSCNGLQHYAALGRDKAGGYSVNLCPADRPQDVYSAVVNLVEENRQRDAANGMEVAKLLDGFIKRKVIKQTIMTTVYGVTKFGARLQIAKQLKDIEDFPQTQVFSASHYLTTKTFESLRTMFTSTKEIQDWFTECARLISSVAGHHVEWVSPLDLPIVQPYFRFLKKPHKNSVYEAYLMDKYEKPNVMKQKNAFPPNFIHSLDSTHMMLTSLNCEREGLTFVSVHDCFWTHASTVHIMNKICREQFVALHSQPILEDLSIHLSEKYRYQELDLANDGSVKDLTKRKLNKVLEKLPPTGDLDITQVLDSVYFFS</sequence>
<dbReference type="InterPro" id="IPR029262">
    <property type="entry name" value="RPOL_N"/>
</dbReference>
<dbReference type="FunFam" id="1.10.150.20:FF:000031">
    <property type="entry name" value="DNA-directed RNA polymerase"/>
    <property type="match status" value="1"/>
</dbReference>
<comment type="similarity">
    <text evidence="1 9">Belongs to the phage and mitochondrial RNA polymerase family.</text>
</comment>
<dbReference type="GO" id="GO:0071897">
    <property type="term" value="P:DNA biosynthetic process"/>
    <property type="evidence" value="ECO:0007669"/>
    <property type="project" value="UniProtKB-ARBA"/>
</dbReference>
<gene>
    <name evidence="11" type="ORF">WA026_001908</name>
</gene>
<dbReference type="EMBL" id="JARQZJ010000091">
    <property type="protein sequence ID" value="KAK9883719.1"/>
    <property type="molecule type" value="Genomic_DNA"/>
</dbReference>
<dbReference type="SUPFAM" id="SSF56672">
    <property type="entry name" value="DNA/RNA polymerases"/>
    <property type="match status" value="1"/>
</dbReference>
<keyword evidence="12" id="KW-1185">Reference proteome</keyword>
<evidence type="ECO:0000256" key="2">
    <source>
        <dbReference type="ARBA" id="ARBA00012418"/>
    </source>
</evidence>
<comment type="caution">
    <text evidence="11">The sequence shown here is derived from an EMBL/GenBank/DDBJ whole genome shotgun (WGS) entry which is preliminary data.</text>
</comment>
<comment type="function">
    <text evidence="9">DNA-dependent RNA polymerase catalyzes the transcription of DNA into RNA using the four ribonucleoside triphosphates as substrates.</text>
</comment>
<name>A0AAW1USA3_9CUCU</name>
<dbReference type="SMART" id="SM01311">
    <property type="entry name" value="RPOL_N"/>
    <property type="match status" value="1"/>
</dbReference>
<dbReference type="InterPro" id="IPR002092">
    <property type="entry name" value="DNA-dir_Rpol_phage-type"/>
</dbReference>
<keyword evidence="4 9" id="KW-0808">Transferase</keyword>
<dbReference type="Pfam" id="PF14700">
    <property type="entry name" value="RPOL_N"/>
    <property type="match status" value="1"/>
</dbReference>
<dbReference type="GO" id="GO:0006390">
    <property type="term" value="P:mitochondrial transcription"/>
    <property type="evidence" value="ECO:0007669"/>
    <property type="project" value="TreeGrafter"/>
</dbReference>
<evidence type="ECO:0000256" key="7">
    <source>
        <dbReference type="ARBA" id="ARBA00023163"/>
    </source>
</evidence>
<dbReference type="Pfam" id="PF00940">
    <property type="entry name" value="RNA_pol"/>
    <property type="match status" value="1"/>
</dbReference>
<evidence type="ECO:0000256" key="5">
    <source>
        <dbReference type="ARBA" id="ARBA00022695"/>
    </source>
</evidence>
<dbReference type="Gene3D" id="1.10.287.280">
    <property type="match status" value="1"/>
</dbReference>
<comment type="catalytic activity">
    <reaction evidence="8 9">
        <text>RNA(n) + a ribonucleoside 5'-triphosphate = RNA(n+1) + diphosphate</text>
        <dbReference type="Rhea" id="RHEA:21248"/>
        <dbReference type="Rhea" id="RHEA-COMP:14527"/>
        <dbReference type="Rhea" id="RHEA-COMP:17342"/>
        <dbReference type="ChEBI" id="CHEBI:33019"/>
        <dbReference type="ChEBI" id="CHEBI:61557"/>
        <dbReference type="ChEBI" id="CHEBI:140395"/>
        <dbReference type="EC" id="2.7.7.6"/>
    </reaction>
</comment>
<dbReference type="GO" id="GO:0003899">
    <property type="term" value="F:DNA-directed RNA polymerase activity"/>
    <property type="evidence" value="ECO:0007669"/>
    <property type="project" value="UniProtKB-EC"/>
</dbReference>
<keyword evidence="5 9" id="KW-0548">Nucleotidyltransferase</keyword>
<keyword evidence="3 9" id="KW-0240">DNA-directed RNA polymerase</keyword>
<proteinExistence type="inferred from homology"/>
<dbReference type="InterPro" id="IPR037159">
    <property type="entry name" value="RNA_POL_N_sf"/>
</dbReference>
<dbReference type="EC" id="2.7.7.6" evidence="2 9"/>
<evidence type="ECO:0000256" key="3">
    <source>
        <dbReference type="ARBA" id="ARBA00022478"/>
    </source>
</evidence>
<dbReference type="PROSITE" id="PS00489">
    <property type="entry name" value="RNA_POL_PHAGE_2"/>
    <property type="match status" value="1"/>
</dbReference>
<evidence type="ECO:0000256" key="6">
    <source>
        <dbReference type="ARBA" id="ARBA00022946"/>
    </source>
</evidence>
<dbReference type="PANTHER" id="PTHR10102">
    <property type="entry name" value="DNA-DIRECTED RNA POLYMERASE, MITOCHONDRIAL"/>
    <property type="match status" value="1"/>
</dbReference>
<dbReference type="Gene3D" id="1.10.150.20">
    <property type="entry name" value="5' to 3' exonuclease, C-terminal subdomain"/>
    <property type="match status" value="1"/>
</dbReference>
<evidence type="ECO:0000256" key="4">
    <source>
        <dbReference type="ARBA" id="ARBA00022679"/>
    </source>
</evidence>
<dbReference type="FunFam" id="1.10.287.280:FF:000001">
    <property type="entry name" value="DNA-directed RNA polymerase"/>
    <property type="match status" value="1"/>
</dbReference>
<evidence type="ECO:0000256" key="1">
    <source>
        <dbReference type="ARBA" id="ARBA00009493"/>
    </source>
</evidence>
<dbReference type="InterPro" id="IPR043502">
    <property type="entry name" value="DNA/RNA_pol_sf"/>
</dbReference>
<dbReference type="Proteomes" id="UP001431783">
    <property type="component" value="Unassembled WGS sequence"/>
</dbReference>
<evidence type="ECO:0000313" key="12">
    <source>
        <dbReference type="Proteomes" id="UP001431783"/>
    </source>
</evidence>
<reference evidence="11 12" key="1">
    <citation type="submission" date="2023-03" db="EMBL/GenBank/DDBJ databases">
        <title>Genome insight into feeding habits of ladybird beetles.</title>
        <authorList>
            <person name="Li H.-S."/>
            <person name="Huang Y.-H."/>
            <person name="Pang H."/>
        </authorList>
    </citation>
    <scope>NUCLEOTIDE SEQUENCE [LARGE SCALE GENOMIC DNA]</scope>
    <source>
        <strain evidence="11">SYSU_2023b</strain>
        <tissue evidence="11">Whole body</tissue>
    </source>
</reference>
<dbReference type="PROSITE" id="PS00900">
    <property type="entry name" value="RNA_POL_PHAGE_1"/>
    <property type="match status" value="1"/>
</dbReference>
<accession>A0AAW1USA3</accession>
<evidence type="ECO:0000313" key="11">
    <source>
        <dbReference type="EMBL" id="KAK9883719.1"/>
    </source>
</evidence>
<dbReference type="Gene3D" id="1.10.1320.10">
    <property type="entry name" value="DNA-directed RNA polymerase, N-terminal domain"/>
    <property type="match status" value="1"/>
</dbReference>
<evidence type="ECO:0000256" key="9">
    <source>
        <dbReference type="RuleBase" id="RU003805"/>
    </source>
</evidence>
<dbReference type="GO" id="GO:0001018">
    <property type="term" value="F:mitochondrial promoter sequence-specific DNA binding"/>
    <property type="evidence" value="ECO:0007669"/>
    <property type="project" value="TreeGrafter"/>
</dbReference>
<dbReference type="Gene3D" id="1.25.40.10">
    <property type="entry name" value="Tetratricopeptide repeat domain"/>
    <property type="match status" value="1"/>
</dbReference>
<dbReference type="InterPro" id="IPR046950">
    <property type="entry name" value="DNA-dir_Rpol_C_phage-type"/>
</dbReference>
<dbReference type="InterPro" id="IPR011990">
    <property type="entry name" value="TPR-like_helical_dom_sf"/>
</dbReference>
<dbReference type="GO" id="GO:0034245">
    <property type="term" value="C:mitochondrial DNA-directed RNA polymerase complex"/>
    <property type="evidence" value="ECO:0007669"/>
    <property type="project" value="TreeGrafter"/>
</dbReference>
<protein>
    <recommendedName>
        <fullName evidence="2 9">DNA-directed RNA polymerase</fullName>
        <ecNumber evidence="2 9">2.7.7.6</ecNumber>
    </recommendedName>
</protein>
<feature type="domain" description="DNA-directed RNA polymerase N-terminal" evidence="10">
    <location>
        <begin position="462"/>
        <end position="782"/>
    </location>
</feature>
<keyword evidence="6" id="KW-0809">Transit peptide</keyword>